<gene>
    <name evidence="3" type="ORF">OL497_16765</name>
</gene>
<evidence type="ECO:0000259" key="2">
    <source>
        <dbReference type="SMART" id="SM00829"/>
    </source>
</evidence>
<accession>A0ABT3INM6</accession>
<dbReference type="SUPFAM" id="SSF50129">
    <property type="entry name" value="GroES-like"/>
    <property type="match status" value="1"/>
</dbReference>
<keyword evidence="4" id="KW-1185">Reference proteome</keyword>
<feature type="domain" description="Enoyl reductase (ER)" evidence="2">
    <location>
        <begin position="34"/>
        <end position="328"/>
    </location>
</feature>
<dbReference type="SMART" id="SM00829">
    <property type="entry name" value="PKS_ER"/>
    <property type="match status" value="1"/>
</dbReference>
<evidence type="ECO:0000313" key="4">
    <source>
        <dbReference type="Proteomes" id="UP001207742"/>
    </source>
</evidence>
<proteinExistence type="predicted"/>
<dbReference type="Proteomes" id="UP001207742">
    <property type="component" value="Unassembled WGS sequence"/>
</dbReference>
<evidence type="ECO:0000256" key="1">
    <source>
        <dbReference type="ARBA" id="ARBA00022857"/>
    </source>
</evidence>
<dbReference type="InterPro" id="IPR013154">
    <property type="entry name" value="ADH-like_N"/>
</dbReference>
<evidence type="ECO:0000313" key="3">
    <source>
        <dbReference type="EMBL" id="MCW3485565.1"/>
    </source>
</evidence>
<name>A0ABT3INM6_9BACT</name>
<dbReference type="Gene3D" id="3.40.50.720">
    <property type="entry name" value="NAD(P)-binding Rossmann-like Domain"/>
    <property type="match status" value="1"/>
</dbReference>
<dbReference type="InterPro" id="IPR036291">
    <property type="entry name" value="NAD(P)-bd_dom_sf"/>
</dbReference>
<reference evidence="3 4" key="1">
    <citation type="submission" date="2022-10" db="EMBL/GenBank/DDBJ databases">
        <title>Chitinophaga nivalis PC15 sp. nov., isolated from Pyeongchang county, South Korea.</title>
        <authorList>
            <person name="Trinh H.N."/>
        </authorList>
    </citation>
    <scope>NUCLEOTIDE SEQUENCE [LARGE SCALE GENOMIC DNA]</scope>
    <source>
        <strain evidence="3 4">PC14</strain>
    </source>
</reference>
<organism evidence="3 4">
    <name type="scientific">Chitinophaga nivalis</name>
    <dbReference type="NCBI Taxonomy" id="2991709"/>
    <lineage>
        <taxon>Bacteria</taxon>
        <taxon>Pseudomonadati</taxon>
        <taxon>Bacteroidota</taxon>
        <taxon>Chitinophagia</taxon>
        <taxon>Chitinophagales</taxon>
        <taxon>Chitinophagaceae</taxon>
        <taxon>Chitinophaga</taxon>
    </lineage>
</organism>
<keyword evidence="1" id="KW-0521">NADP</keyword>
<protein>
    <submittedName>
        <fullName evidence="3">Medium chain dehydrogenase/reductase family protein</fullName>
    </submittedName>
</protein>
<comment type="caution">
    <text evidence="3">The sequence shown here is derived from an EMBL/GenBank/DDBJ whole genome shotgun (WGS) entry which is preliminary data.</text>
</comment>
<dbReference type="PANTHER" id="PTHR44154:SF1">
    <property type="entry name" value="QUINONE OXIDOREDUCTASE"/>
    <property type="match status" value="1"/>
</dbReference>
<dbReference type="EMBL" id="JAPDNS010000002">
    <property type="protein sequence ID" value="MCW3485565.1"/>
    <property type="molecule type" value="Genomic_DNA"/>
</dbReference>
<dbReference type="Gene3D" id="3.90.180.10">
    <property type="entry name" value="Medium-chain alcohol dehydrogenases, catalytic domain"/>
    <property type="match status" value="1"/>
</dbReference>
<dbReference type="Pfam" id="PF08240">
    <property type="entry name" value="ADH_N"/>
    <property type="match status" value="1"/>
</dbReference>
<dbReference type="PANTHER" id="PTHR44154">
    <property type="entry name" value="QUINONE OXIDOREDUCTASE"/>
    <property type="match status" value="1"/>
</dbReference>
<dbReference type="InterPro" id="IPR011032">
    <property type="entry name" value="GroES-like_sf"/>
</dbReference>
<dbReference type="InterPro" id="IPR051603">
    <property type="entry name" value="Zinc-ADH_QOR/CCCR"/>
</dbReference>
<sequence length="369" mass="40591">MKQLVVCSKELPEYYNYEVPSGSINIDGSAVTYALIETADITFDGDKYPEYVLVRKVAVSTNYRDMGVMTHVAAGILRGNPDQLLYYPIGSEFSGVVVAVGNLVKGFRPGDRVIPDAGYPFAGESKDRGGLPTNNAFSELEMLHASKLAVIPDSLSFEQAAAFTIGAQTVYSMISRLNITSGSKVLLLGLSSNTALFALNALKNKSVELTGIARSIKFRDKLLKMGLHQLFVISPDTPNYLENEGLQEYINGKGKFDYIIDPFCNNNLTKALPLMAMNGTYITCGVSNNITTANRQLLTEDILLQVIINNITIKGNCLGASAHLQTALQDYVHNSFEVPIDSIYEQDPQSFMQRSFNDPERFGKVIYKF</sequence>
<dbReference type="CDD" id="cd05188">
    <property type="entry name" value="MDR"/>
    <property type="match status" value="1"/>
</dbReference>
<dbReference type="RefSeq" id="WP_264732114.1">
    <property type="nucleotide sequence ID" value="NZ_JAPDNR010000001.1"/>
</dbReference>
<dbReference type="InterPro" id="IPR020843">
    <property type="entry name" value="ER"/>
</dbReference>
<dbReference type="SUPFAM" id="SSF51735">
    <property type="entry name" value="NAD(P)-binding Rossmann-fold domains"/>
    <property type="match status" value="1"/>
</dbReference>